<name>A0A139IUZ3_9PEZI</name>
<comment type="caution">
    <text evidence="1">The sequence shown here is derived from an EMBL/GenBank/DDBJ whole genome shotgun (WGS) entry which is preliminary data.</text>
</comment>
<gene>
    <name evidence="1" type="ORF">AC579_8182</name>
</gene>
<accession>A0A139IUZ3</accession>
<dbReference type="Proteomes" id="UP000073492">
    <property type="component" value="Unassembled WGS sequence"/>
</dbReference>
<dbReference type="EMBL" id="LFZO01000007">
    <property type="protein sequence ID" value="KXT18394.1"/>
    <property type="molecule type" value="Genomic_DNA"/>
</dbReference>
<reference evidence="1 2" key="1">
    <citation type="submission" date="2015-07" db="EMBL/GenBank/DDBJ databases">
        <title>Comparative genomics of the Sigatoka disease complex on banana suggests a link between parallel evolutionary changes in Pseudocercospora fijiensis and Pseudocercospora eumusae and increased virulence on the banana host.</title>
        <authorList>
            <person name="Chang T.-C."/>
            <person name="Salvucci A."/>
            <person name="Crous P.W."/>
            <person name="Stergiopoulos I."/>
        </authorList>
    </citation>
    <scope>NUCLEOTIDE SEQUENCE [LARGE SCALE GENOMIC DNA]</scope>
    <source>
        <strain evidence="1 2">CBS 116634</strain>
    </source>
</reference>
<protein>
    <submittedName>
        <fullName evidence="1">Uncharacterized protein</fullName>
    </submittedName>
</protein>
<dbReference type="AlphaFoldDB" id="A0A139IUZ3"/>
<evidence type="ECO:0000313" key="1">
    <source>
        <dbReference type="EMBL" id="KXT18394.1"/>
    </source>
</evidence>
<sequence length="111" mass="12688">MGCVIRSNMWLRRILEQSQFALGGAAPQASTTVSHVGMKWQKPPKSRMRDMRSLRLRQHLVDDVFTGAHRGCREVQNESRGSAISCDDLWRRTQDAPSSDMIIRDVKFLTD</sequence>
<proteinExistence type="predicted"/>
<keyword evidence="2" id="KW-1185">Reference proteome</keyword>
<organism evidence="1 2">
    <name type="scientific">Pseudocercospora musae</name>
    <dbReference type="NCBI Taxonomy" id="113226"/>
    <lineage>
        <taxon>Eukaryota</taxon>
        <taxon>Fungi</taxon>
        <taxon>Dikarya</taxon>
        <taxon>Ascomycota</taxon>
        <taxon>Pezizomycotina</taxon>
        <taxon>Dothideomycetes</taxon>
        <taxon>Dothideomycetidae</taxon>
        <taxon>Mycosphaerellales</taxon>
        <taxon>Mycosphaerellaceae</taxon>
        <taxon>Pseudocercospora</taxon>
    </lineage>
</organism>
<evidence type="ECO:0000313" key="2">
    <source>
        <dbReference type="Proteomes" id="UP000073492"/>
    </source>
</evidence>